<dbReference type="Proteomes" id="UP000521676">
    <property type="component" value="Unassembled WGS sequence"/>
</dbReference>
<feature type="domain" description="Methyltransferase" evidence="1">
    <location>
        <begin position="65"/>
        <end position="156"/>
    </location>
</feature>
<gene>
    <name evidence="2" type="ORF">HXX08_18830</name>
    <name evidence="3" type="ORF">OZ401_003447</name>
</gene>
<dbReference type="RefSeq" id="WP_341471689.1">
    <property type="nucleotide sequence ID" value="NZ_CP128400.1"/>
</dbReference>
<dbReference type="GO" id="GO:0008168">
    <property type="term" value="F:methyltransferase activity"/>
    <property type="evidence" value="ECO:0007669"/>
    <property type="project" value="UniProtKB-KW"/>
</dbReference>
<protein>
    <submittedName>
        <fullName evidence="3">Class I SAM-dependent methyltransferase</fullName>
    </submittedName>
    <submittedName>
        <fullName evidence="2">Methyltransferase domain-containing protein</fullName>
    </submittedName>
</protein>
<dbReference type="InterPro" id="IPR029063">
    <property type="entry name" value="SAM-dependent_MTases_sf"/>
</dbReference>
<reference evidence="2 4" key="1">
    <citation type="submission" date="2020-06" db="EMBL/GenBank/DDBJ databases">
        <title>Anoxygenic phototrophic Chloroflexota member uses a Type I reaction center.</title>
        <authorList>
            <person name="Tsuji J.M."/>
            <person name="Shaw N.A."/>
            <person name="Nagashima S."/>
            <person name="Venkiteswaran J."/>
            <person name="Schiff S.L."/>
            <person name="Hanada S."/>
            <person name="Tank M."/>
            <person name="Neufeld J.D."/>
        </authorList>
    </citation>
    <scope>NUCLEOTIDE SEQUENCE [LARGE SCALE GENOMIC DNA]</scope>
    <source>
        <strain evidence="2">L227-S17</strain>
    </source>
</reference>
<dbReference type="EMBL" id="CP128400">
    <property type="protein sequence ID" value="WJW69817.1"/>
    <property type="molecule type" value="Genomic_DNA"/>
</dbReference>
<keyword evidence="5" id="KW-1185">Reference proteome</keyword>
<evidence type="ECO:0000259" key="1">
    <source>
        <dbReference type="Pfam" id="PF13649"/>
    </source>
</evidence>
<evidence type="ECO:0000313" key="3">
    <source>
        <dbReference type="EMBL" id="WJW69817.1"/>
    </source>
</evidence>
<dbReference type="Pfam" id="PF13649">
    <property type="entry name" value="Methyltransf_25"/>
    <property type="match status" value="1"/>
</dbReference>
<dbReference type="CDD" id="cd02440">
    <property type="entry name" value="AdoMet_MTases"/>
    <property type="match status" value="1"/>
</dbReference>
<name>A0A8T7M7C7_9CHLR</name>
<proteinExistence type="predicted"/>
<dbReference type="EMBL" id="JACATZ010000003">
    <property type="protein sequence ID" value="NWJ47913.1"/>
    <property type="molecule type" value="Genomic_DNA"/>
</dbReference>
<evidence type="ECO:0000313" key="2">
    <source>
        <dbReference type="EMBL" id="NWJ47913.1"/>
    </source>
</evidence>
<keyword evidence="2" id="KW-0489">Methyltransferase</keyword>
<dbReference type="Proteomes" id="UP001431572">
    <property type="component" value="Chromosome 2"/>
</dbReference>
<dbReference type="AlphaFoldDB" id="A0A8T7M7C7"/>
<evidence type="ECO:0000313" key="5">
    <source>
        <dbReference type="Proteomes" id="UP001431572"/>
    </source>
</evidence>
<organism evidence="2 4">
    <name type="scientific">Candidatus Chlorohelix allophototropha</name>
    <dbReference type="NCBI Taxonomy" id="3003348"/>
    <lineage>
        <taxon>Bacteria</taxon>
        <taxon>Bacillati</taxon>
        <taxon>Chloroflexota</taxon>
        <taxon>Chloroflexia</taxon>
        <taxon>Candidatus Chloroheliales</taxon>
        <taxon>Candidatus Chloroheliaceae</taxon>
        <taxon>Candidatus Chlorohelix</taxon>
    </lineage>
</organism>
<sequence length="389" mass="44215">MLTLEELAQRNVAIVEKYGPWTHNIYLGEGFYTLSDGLEHADYRVKLFLRIVSDLAGKPLNTLRVLDLACLNGIYGLEFAMHGAQVVGIEGREANLVKAQFAKDTLGLDNIELVVDDVRNLSREKYGLFDVVICSGIVYHLDTPDVFGFIEKIGEVCTGLTIVDGHISFTPNEKREYKGETYWGRSYREHVPGATAEEIEKNLLASLDNSSSFWLTLLSLNNLLARSGFTSVYECHYPVRIERYRDRVTLVAMKGKPLHLQTTPLLNDTPEQFYPRQLPDIAHPSQQSAYTEIAVGQELGSLLKQLEDSPDRTVVTLAQLSGKLVDAKDYWQSEAERLRLEFFKLQSYTRDLEQEWNAKNRRIDALETRLNQQSLRARLSTLVSKLRGR</sequence>
<dbReference type="GO" id="GO:0032259">
    <property type="term" value="P:methylation"/>
    <property type="evidence" value="ECO:0007669"/>
    <property type="project" value="UniProtKB-KW"/>
</dbReference>
<dbReference type="SUPFAM" id="SSF53335">
    <property type="entry name" value="S-adenosyl-L-methionine-dependent methyltransferases"/>
    <property type="match status" value="1"/>
</dbReference>
<keyword evidence="2" id="KW-0808">Transferase</keyword>
<accession>A0A8T7M7C7</accession>
<dbReference type="InterPro" id="IPR041698">
    <property type="entry name" value="Methyltransf_25"/>
</dbReference>
<evidence type="ECO:0000313" key="4">
    <source>
        <dbReference type="Proteomes" id="UP000521676"/>
    </source>
</evidence>
<dbReference type="Gene3D" id="3.40.50.150">
    <property type="entry name" value="Vaccinia Virus protein VP39"/>
    <property type="match status" value="1"/>
</dbReference>
<reference evidence="3" key="2">
    <citation type="journal article" date="2024" name="Nature">
        <title>Anoxygenic phototroph of the Chloroflexota uses a type I reaction centre.</title>
        <authorList>
            <person name="Tsuji J.M."/>
            <person name="Shaw N.A."/>
            <person name="Nagashima S."/>
            <person name="Venkiteswaran J.J."/>
            <person name="Schiff S.L."/>
            <person name="Watanabe T."/>
            <person name="Fukui M."/>
            <person name="Hanada S."/>
            <person name="Tank M."/>
            <person name="Neufeld J.D."/>
        </authorList>
    </citation>
    <scope>NUCLEOTIDE SEQUENCE</scope>
    <source>
        <strain evidence="3">L227-S17</strain>
    </source>
</reference>